<protein>
    <submittedName>
        <fullName evidence="2">Uncharacterized protein</fullName>
    </submittedName>
</protein>
<reference evidence="2 3" key="1">
    <citation type="journal article" date="2017" name="Int. J. Parasitol.">
        <title>The genome of the protozoan parasite Cystoisospora suis and a reverse vaccinology approach to identify vaccine candidates.</title>
        <authorList>
            <person name="Palmieri N."/>
            <person name="Shrestha A."/>
            <person name="Ruttkowski B."/>
            <person name="Beck T."/>
            <person name="Vogl C."/>
            <person name="Tomley F."/>
            <person name="Blake D.P."/>
            <person name="Joachim A."/>
        </authorList>
    </citation>
    <scope>NUCLEOTIDE SEQUENCE [LARGE SCALE GENOMIC DNA]</scope>
    <source>
        <strain evidence="2 3">Wien I</strain>
    </source>
</reference>
<dbReference type="EMBL" id="MIGC01001366">
    <property type="protein sequence ID" value="PHJ23003.1"/>
    <property type="molecule type" value="Genomic_DNA"/>
</dbReference>
<feature type="compositionally biased region" description="Basic and acidic residues" evidence="1">
    <location>
        <begin position="209"/>
        <end position="218"/>
    </location>
</feature>
<feature type="region of interest" description="Disordered" evidence="1">
    <location>
        <begin position="180"/>
        <end position="218"/>
    </location>
</feature>
<feature type="region of interest" description="Disordered" evidence="1">
    <location>
        <begin position="63"/>
        <end position="128"/>
    </location>
</feature>
<organism evidence="2 3">
    <name type="scientific">Cystoisospora suis</name>
    <dbReference type="NCBI Taxonomy" id="483139"/>
    <lineage>
        <taxon>Eukaryota</taxon>
        <taxon>Sar</taxon>
        <taxon>Alveolata</taxon>
        <taxon>Apicomplexa</taxon>
        <taxon>Conoidasida</taxon>
        <taxon>Coccidia</taxon>
        <taxon>Eucoccidiorida</taxon>
        <taxon>Eimeriorina</taxon>
        <taxon>Sarcocystidae</taxon>
        <taxon>Cystoisospora</taxon>
    </lineage>
</organism>
<evidence type="ECO:0000313" key="2">
    <source>
        <dbReference type="EMBL" id="PHJ23003.1"/>
    </source>
</evidence>
<comment type="caution">
    <text evidence="2">The sequence shown here is derived from an EMBL/GenBank/DDBJ whole genome shotgun (WGS) entry which is preliminary data.</text>
</comment>
<keyword evidence="3" id="KW-1185">Reference proteome</keyword>
<dbReference type="RefSeq" id="XP_067924680.1">
    <property type="nucleotide sequence ID" value="XM_068063346.1"/>
</dbReference>
<name>A0A2C6L6J4_9APIC</name>
<feature type="compositionally biased region" description="Polar residues" evidence="1">
    <location>
        <begin position="112"/>
        <end position="127"/>
    </location>
</feature>
<feature type="compositionally biased region" description="Polar residues" evidence="1">
    <location>
        <begin position="63"/>
        <end position="76"/>
    </location>
</feature>
<sequence length="378" mass="41073">MCASQTMPSPSLARGLFALRENGSEGKGKAGFSLQTYGEQVHGGPSTFTSSQDRSFIPRSVTRSLGMSAQQPTRRANGQKADYGHHHSNTGTTNFDRGDAVGTVKGKRRSSTTRGFSTKRSLSSSVQKAPRNTAVIVWLVFTLMAAGRLWKCRIDHWGAHHPVPSPGESTAGKSVVRRLAEGGTGGGRSSREQQNPSSRSPEGEAGPSQREDPSCRQEEMTLERMAARVPPRRPDRSKPFTVTNSVTAAAVKFVNVLTEIEASPLVGTTHEWSSMRVELLTPLFEEIEQELDAVLYAAAFSPNVSAFVVPREVRVTRSRGSAAYQAGLGLTLLKHGCQFLFEGNRENGEKWARRGLENLREAMMVLQDKLGADSESTA</sequence>
<evidence type="ECO:0000313" key="3">
    <source>
        <dbReference type="Proteomes" id="UP000221165"/>
    </source>
</evidence>
<dbReference type="GeneID" id="94426557"/>
<gene>
    <name evidence="2" type="ORF">CSUI_003148</name>
</gene>
<proteinExistence type="predicted"/>
<accession>A0A2C6L6J4</accession>
<dbReference type="VEuPathDB" id="ToxoDB:CSUI_003148"/>
<dbReference type="Proteomes" id="UP000221165">
    <property type="component" value="Unassembled WGS sequence"/>
</dbReference>
<dbReference type="AlphaFoldDB" id="A0A2C6L6J4"/>
<evidence type="ECO:0000256" key="1">
    <source>
        <dbReference type="SAM" id="MobiDB-lite"/>
    </source>
</evidence>